<feature type="signal peptide" evidence="1">
    <location>
        <begin position="1"/>
        <end position="25"/>
    </location>
</feature>
<evidence type="ECO:0000313" key="2">
    <source>
        <dbReference type="EMBL" id="VGO19895.1"/>
    </source>
</evidence>
<dbReference type="Proteomes" id="UP000346198">
    <property type="component" value="Unassembled WGS sequence"/>
</dbReference>
<dbReference type="EMBL" id="CAAHFH010000001">
    <property type="protein sequence ID" value="VGO19895.1"/>
    <property type="molecule type" value="Genomic_DNA"/>
</dbReference>
<dbReference type="AlphaFoldDB" id="A0A6C2UI67"/>
<gene>
    <name evidence="2" type="ORF">SCARR_01955</name>
</gene>
<reference evidence="2 3" key="1">
    <citation type="submission" date="2019-04" db="EMBL/GenBank/DDBJ databases">
        <authorList>
            <person name="Van Vliet M D."/>
        </authorList>
    </citation>
    <scope>NUCLEOTIDE SEQUENCE [LARGE SCALE GENOMIC DNA]</scope>
    <source>
        <strain evidence="2 3">F21</strain>
    </source>
</reference>
<proteinExistence type="predicted"/>
<protein>
    <submittedName>
        <fullName evidence="2">Uncharacterized protein</fullName>
    </submittedName>
</protein>
<accession>A0A6C2UI67</accession>
<dbReference type="PROSITE" id="PS51257">
    <property type="entry name" value="PROKAR_LIPOPROTEIN"/>
    <property type="match status" value="1"/>
</dbReference>
<name>A0A6C2UI67_9BACT</name>
<dbReference type="RefSeq" id="WP_136061361.1">
    <property type="nucleotide sequence ID" value="NZ_CAAHFH010000001.1"/>
</dbReference>
<organism evidence="2 3">
    <name type="scientific">Pontiella sulfatireligans</name>
    <dbReference type="NCBI Taxonomy" id="2750658"/>
    <lineage>
        <taxon>Bacteria</taxon>
        <taxon>Pseudomonadati</taxon>
        <taxon>Kiritimatiellota</taxon>
        <taxon>Kiritimatiellia</taxon>
        <taxon>Kiritimatiellales</taxon>
        <taxon>Pontiellaceae</taxon>
        <taxon>Pontiella</taxon>
    </lineage>
</organism>
<sequence length="198" mass="22442">MKTKLHNIFILLALAAMLAGCTALQSEFYPGEQVDNLYKILPAESAWASDDDAVMHFRVVESNSLMIASLEWSNQHGEFRKETMDVVLSKLDDQYFASIKDEDGEQYVIARLILPETDHEHPSSAIILNIDEDKLLSDAKEGKVRLHESERRGKKKFETILTGTKEDQDDYFRRNPNALWDLESASTISRIAVIQGSP</sequence>
<feature type="chain" id="PRO_5025337849" evidence="1">
    <location>
        <begin position="26"/>
        <end position="198"/>
    </location>
</feature>
<evidence type="ECO:0000313" key="3">
    <source>
        <dbReference type="Proteomes" id="UP000346198"/>
    </source>
</evidence>
<evidence type="ECO:0000256" key="1">
    <source>
        <dbReference type="SAM" id="SignalP"/>
    </source>
</evidence>
<keyword evidence="1" id="KW-0732">Signal</keyword>
<keyword evidence="3" id="KW-1185">Reference proteome</keyword>